<feature type="transmembrane region" description="Helical" evidence="1">
    <location>
        <begin position="62"/>
        <end position="80"/>
    </location>
</feature>
<keyword evidence="1" id="KW-0812">Transmembrane</keyword>
<gene>
    <name evidence="2" type="ORF">RFI_29207</name>
</gene>
<protein>
    <submittedName>
        <fullName evidence="2">Uncharacterized protein</fullName>
    </submittedName>
</protein>
<evidence type="ECO:0000313" key="2">
    <source>
        <dbReference type="EMBL" id="ETO08182.1"/>
    </source>
</evidence>
<feature type="transmembrane region" description="Helical" evidence="1">
    <location>
        <begin position="7"/>
        <end position="28"/>
    </location>
</feature>
<sequence length="155" mass="18471">MMSRINIANGTTILYTYICVHICPTVFLNNTQSKKQTKNYLRQHIHPIPIHSWRFHSIVPNLHNWALLQWCTLLLLFFFYKRKKFFYKKKKKRGLTIDGIGGGVHDRRNIKINNNVPLCASKCLPVILLIYLHVFEIKELTQAKKKKKRKERYMC</sequence>
<dbReference type="Proteomes" id="UP000023152">
    <property type="component" value="Unassembled WGS sequence"/>
</dbReference>
<comment type="caution">
    <text evidence="2">The sequence shown here is derived from an EMBL/GenBank/DDBJ whole genome shotgun (WGS) entry which is preliminary data.</text>
</comment>
<dbReference type="EMBL" id="ASPP01025279">
    <property type="protein sequence ID" value="ETO08182.1"/>
    <property type="molecule type" value="Genomic_DNA"/>
</dbReference>
<keyword evidence="1" id="KW-1133">Transmembrane helix</keyword>
<reference evidence="2 3" key="1">
    <citation type="journal article" date="2013" name="Curr. Biol.">
        <title>The Genome of the Foraminiferan Reticulomyxa filosa.</title>
        <authorList>
            <person name="Glockner G."/>
            <person name="Hulsmann N."/>
            <person name="Schleicher M."/>
            <person name="Noegel A.A."/>
            <person name="Eichinger L."/>
            <person name="Gallinger C."/>
            <person name="Pawlowski J."/>
            <person name="Sierra R."/>
            <person name="Euteneuer U."/>
            <person name="Pillet L."/>
            <person name="Moustafa A."/>
            <person name="Platzer M."/>
            <person name="Groth M."/>
            <person name="Szafranski K."/>
            <person name="Schliwa M."/>
        </authorList>
    </citation>
    <scope>NUCLEOTIDE SEQUENCE [LARGE SCALE GENOMIC DNA]</scope>
</reference>
<evidence type="ECO:0000313" key="3">
    <source>
        <dbReference type="Proteomes" id="UP000023152"/>
    </source>
</evidence>
<name>X6M3Y4_RETFI</name>
<keyword evidence="1" id="KW-0472">Membrane</keyword>
<dbReference type="AlphaFoldDB" id="X6M3Y4"/>
<organism evidence="2 3">
    <name type="scientific">Reticulomyxa filosa</name>
    <dbReference type="NCBI Taxonomy" id="46433"/>
    <lineage>
        <taxon>Eukaryota</taxon>
        <taxon>Sar</taxon>
        <taxon>Rhizaria</taxon>
        <taxon>Retaria</taxon>
        <taxon>Foraminifera</taxon>
        <taxon>Monothalamids</taxon>
        <taxon>Reticulomyxidae</taxon>
        <taxon>Reticulomyxa</taxon>
    </lineage>
</organism>
<keyword evidence="3" id="KW-1185">Reference proteome</keyword>
<accession>X6M3Y4</accession>
<proteinExistence type="predicted"/>
<evidence type="ECO:0000256" key="1">
    <source>
        <dbReference type="SAM" id="Phobius"/>
    </source>
</evidence>